<dbReference type="EMBL" id="AWWV01009662">
    <property type="protein sequence ID" value="OMO84892.1"/>
    <property type="molecule type" value="Genomic_DNA"/>
</dbReference>
<dbReference type="InterPro" id="IPR000719">
    <property type="entry name" value="Prot_kinase_dom"/>
</dbReference>
<evidence type="ECO:0000313" key="6">
    <source>
        <dbReference type="Proteomes" id="UP000188268"/>
    </source>
</evidence>
<keyword evidence="2" id="KW-1003">Cell membrane</keyword>
<dbReference type="Gene3D" id="3.30.200.20">
    <property type="entry name" value="Phosphorylase Kinase, domain 1"/>
    <property type="match status" value="1"/>
</dbReference>
<name>A0A1R3IQP4_COCAP</name>
<keyword evidence="6" id="KW-1185">Reference proteome</keyword>
<dbReference type="Pfam" id="PF07714">
    <property type="entry name" value="PK_Tyr_Ser-Thr"/>
    <property type="match status" value="1"/>
</dbReference>
<feature type="domain" description="Protein kinase" evidence="4">
    <location>
        <begin position="88"/>
        <end position="245"/>
    </location>
</feature>
<dbReference type="PANTHER" id="PTHR45621">
    <property type="entry name" value="OS01G0588500 PROTEIN-RELATED"/>
    <property type="match status" value="1"/>
</dbReference>
<comment type="caution">
    <text evidence="5">The sequence shown here is derived from an EMBL/GenBank/DDBJ whole genome shotgun (WGS) entry which is preliminary data.</text>
</comment>
<evidence type="ECO:0000256" key="1">
    <source>
        <dbReference type="ARBA" id="ARBA00004236"/>
    </source>
</evidence>
<dbReference type="GO" id="GO:0005886">
    <property type="term" value="C:plasma membrane"/>
    <property type="evidence" value="ECO:0007669"/>
    <property type="project" value="UniProtKB-SubCell"/>
</dbReference>
<evidence type="ECO:0000259" key="4">
    <source>
        <dbReference type="PROSITE" id="PS50011"/>
    </source>
</evidence>
<reference evidence="5 6" key="1">
    <citation type="submission" date="2013-09" db="EMBL/GenBank/DDBJ databases">
        <title>Corchorus capsularis genome sequencing.</title>
        <authorList>
            <person name="Alam M."/>
            <person name="Haque M.S."/>
            <person name="Islam M.S."/>
            <person name="Emdad E.M."/>
            <person name="Islam M.M."/>
            <person name="Ahmed B."/>
            <person name="Halim A."/>
            <person name="Hossen Q.M.M."/>
            <person name="Hossain M.Z."/>
            <person name="Ahmed R."/>
            <person name="Khan M.M."/>
            <person name="Islam R."/>
            <person name="Rashid M.M."/>
            <person name="Khan S.A."/>
            <person name="Rahman M.S."/>
            <person name="Alam M."/>
        </authorList>
    </citation>
    <scope>NUCLEOTIDE SEQUENCE [LARGE SCALE GENOMIC DNA]</scope>
    <source>
        <strain evidence="6">cv. CVL-1</strain>
        <tissue evidence="5">Whole seedling</tissue>
    </source>
</reference>
<dbReference type="AlphaFoldDB" id="A0A1R3IQP4"/>
<proteinExistence type="predicted"/>
<dbReference type="OrthoDB" id="1711336at2759"/>
<feature type="region of interest" description="Disordered" evidence="3">
    <location>
        <begin position="31"/>
        <end position="68"/>
    </location>
</feature>
<dbReference type="InterPro" id="IPR001245">
    <property type="entry name" value="Ser-Thr/Tyr_kinase_cat_dom"/>
</dbReference>
<dbReference type="GO" id="GO:0005524">
    <property type="term" value="F:ATP binding"/>
    <property type="evidence" value="ECO:0007669"/>
    <property type="project" value="InterPro"/>
</dbReference>
<dbReference type="Proteomes" id="UP000188268">
    <property type="component" value="Unassembled WGS sequence"/>
</dbReference>
<accession>A0A1R3IQP4</accession>
<dbReference type="OMA" id="NVHRIGE"/>
<dbReference type="InterPro" id="IPR011009">
    <property type="entry name" value="Kinase-like_dom_sf"/>
</dbReference>
<dbReference type="InterPro" id="IPR050823">
    <property type="entry name" value="Plant_Ser_Thr_Prot_Kinase"/>
</dbReference>
<sequence length="245" mass="27198">MTENEVSTAVSSLSASDQKLTLDSQVPVHMSSSAASGTDDMVASDSGEAFNIDESGGSETAKASTGKGQGGRLILYHSSVLKDFTRNFNPDNFIGLTQFGRLYRGKIETAGEETRFVTVKTWDERLNRFKYSLNEKRLILEEVKILTHASLKHPNLVKLIGVCYDKHVKAIVYDLNPLDTLHNYMSRGGVGDAYKWNDVYSFGVILVELITKRITSEDGLWEGVKATDDWAKEEYKPGFLLCARA</sequence>
<organism evidence="5 6">
    <name type="scientific">Corchorus capsularis</name>
    <name type="common">Jute</name>
    <dbReference type="NCBI Taxonomy" id="210143"/>
    <lineage>
        <taxon>Eukaryota</taxon>
        <taxon>Viridiplantae</taxon>
        <taxon>Streptophyta</taxon>
        <taxon>Embryophyta</taxon>
        <taxon>Tracheophyta</taxon>
        <taxon>Spermatophyta</taxon>
        <taxon>Magnoliopsida</taxon>
        <taxon>eudicotyledons</taxon>
        <taxon>Gunneridae</taxon>
        <taxon>Pentapetalae</taxon>
        <taxon>rosids</taxon>
        <taxon>malvids</taxon>
        <taxon>Malvales</taxon>
        <taxon>Malvaceae</taxon>
        <taxon>Grewioideae</taxon>
        <taxon>Apeibeae</taxon>
        <taxon>Corchorus</taxon>
    </lineage>
</organism>
<dbReference type="PROSITE" id="PS50011">
    <property type="entry name" value="PROTEIN_KINASE_DOM"/>
    <property type="match status" value="1"/>
</dbReference>
<keyword evidence="2" id="KW-0472">Membrane</keyword>
<gene>
    <name evidence="5" type="ORF">CCACVL1_10588</name>
</gene>
<evidence type="ECO:0000256" key="2">
    <source>
        <dbReference type="ARBA" id="ARBA00022475"/>
    </source>
</evidence>
<protein>
    <recommendedName>
        <fullName evidence="4">Protein kinase domain-containing protein</fullName>
    </recommendedName>
</protein>
<comment type="subcellular location">
    <subcellularLocation>
        <location evidence="1">Cell membrane</location>
    </subcellularLocation>
</comment>
<dbReference type="GO" id="GO:0004672">
    <property type="term" value="F:protein kinase activity"/>
    <property type="evidence" value="ECO:0007669"/>
    <property type="project" value="InterPro"/>
</dbReference>
<evidence type="ECO:0000313" key="5">
    <source>
        <dbReference type="EMBL" id="OMO84892.1"/>
    </source>
</evidence>
<dbReference type="Gramene" id="OMO84892">
    <property type="protein sequence ID" value="OMO84892"/>
    <property type="gene ID" value="CCACVL1_10588"/>
</dbReference>
<dbReference type="SUPFAM" id="SSF56112">
    <property type="entry name" value="Protein kinase-like (PK-like)"/>
    <property type="match status" value="1"/>
</dbReference>
<evidence type="ECO:0000256" key="3">
    <source>
        <dbReference type="SAM" id="MobiDB-lite"/>
    </source>
</evidence>
<dbReference type="STRING" id="210143.A0A1R3IQP4"/>